<accession>A0A7Y9C6M8</accession>
<evidence type="ECO:0000256" key="1">
    <source>
        <dbReference type="SAM" id="Coils"/>
    </source>
</evidence>
<feature type="coiled-coil region" evidence="1">
    <location>
        <begin position="952"/>
        <end position="986"/>
    </location>
</feature>
<dbReference type="EMBL" id="JACBJI010000002">
    <property type="protein sequence ID" value="NYA70397.1"/>
    <property type="molecule type" value="Genomic_DNA"/>
</dbReference>
<feature type="domain" description="Peptidase S74" evidence="2">
    <location>
        <begin position="868"/>
        <end position="966"/>
    </location>
</feature>
<dbReference type="RefSeq" id="WP_176005209.1">
    <property type="nucleotide sequence ID" value="NZ_JABWMI010000006.1"/>
</dbReference>
<evidence type="ECO:0000313" key="3">
    <source>
        <dbReference type="EMBL" id="NYA70397.1"/>
    </source>
</evidence>
<organism evidence="3 4">
    <name type="scientific">Flavobacterium agri</name>
    <dbReference type="NCBI Taxonomy" id="2743471"/>
    <lineage>
        <taxon>Bacteria</taxon>
        <taxon>Pseudomonadati</taxon>
        <taxon>Bacteroidota</taxon>
        <taxon>Flavobacteriia</taxon>
        <taxon>Flavobacteriales</taxon>
        <taxon>Flavobacteriaceae</taxon>
        <taxon>Flavobacterium</taxon>
    </lineage>
</organism>
<dbReference type="AlphaFoldDB" id="A0A7Y9C6M8"/>
<gene>
    <name evidence="3" type="ORF">HZF10_05655</name>
</gene>
<sequence length="1005" mass="104262">MKKVTLWAFLLLCFPIYAQIGINTITPNAMFEVNATDQGVLIPRVALTSALVSAPVVNPQGGALSVSTLIYNTATAGVSPNNVVPGFYFWNGTKWTALNSDLTGWSTTGNLGTSSTVNFIGTRDNQDVIFKRSNQRAGFLGQSNTSFGLRTLPTSGISTNNSAFGLEALFSNTTGEENSAIGNKALFSNISGDYNTAMGVEALTANSTGDYNTAIGRRALRSSVSGIANTALGYHALDSNTGDFNTAVGSIAFANGSGDGNTAIGRSALEQTSGSNNVAVGHKAAELLNSGSNNIAIGANTSLSSTTVSNELNIGNTVFGKIGATEKAIGININTPKAMLEVNSSNSGILIPRVALTSTTVAAPVTNPQTGALAESTMVYNTAMAGTSPDNVKPGFYYWNGTKWARFDSDGEKQPHFYTADATTLAPVATTMQAMPDMTVTFTPKQSVVFVNFSASGFSTTTACGNFSIFFQIHVNGVAVRSWQTPTEDVLNASTNRPSWDTTLSVPVSVTEGIPQTVSILWGTPGCNAGLNPVGTSVIAFSGFTYGALRTLTIIDPAGGSGVTGTPPVTASSWAVSGNSGLTAASNFIGTIDNADVVFKRNNMNSGRISLTNTAFGSESLITNSGGGNSAYGSEALADNVSGGSNTAIGARTMVSNDSGNFNVAVGREALLTNFTGNRNTAVGFSAMSAATQGQNNTALGNEAETSGVLTNATAIGSNALVSTSNSLVLGSISGTNSATADVNVGIGTTAPERALHISRGDSGGTPSVNTVLAMENDGPTFAQIMSPSTSESGYLFGTEVGSVRGGIVFNSPGLLEGIGFRSGGNTFRMGLTAAGDLGIGTATPGGQFELSLNEGRKPLSSAWTIPSDGRLKNIDGLYEKGLGEISRLKTVRYHYKNVPDKTFADEVLRESAVGFIAQEVREIFPEAVGVDRDGYLNFNMHPILVASVNALRQLDEKQKAITSEIEILKNENADLKAQIELMKSVMAEQSDMIRKVLAAQAENK</sequence>
<dbReference type="Pfam" id="PF13884">
    <property type="entry name" value="Peptidase_S74"/>
    <property type="match status" value="1"/>
</dbReference>
<comment type="caution">
    <text evidence="3">The sequence shown here is derived from an EMBL/GenBank/DDBJ whole genome shotgun (WGS) entry which is preliminary data.</text>
</comment>
<reference evidence="3 4" key="1">
    <citation type="submission" date="2020-07" db="EMBL/GenBank/DDBJ databases">
        <authorList>
            <person name="Sun Q."/>
        </authorList>
    </citation>
    <scope>NUCLEOTIDE SEQUENCE [LARGE SCALE GENOMIC DNA]</scope>
    <source>
        <strain evidence="3 4">MAH-1</strain>
    </source>
</reference>
<keyword evidence="4" id="KW-1185">Reference proteome</keyword>
<dbReference type="InterPro" id="IPR011049">
    <property type="entry name" value="Serralysin-like_metalloprot_C"/>
</dbReference>
<dbReference type="InterPro" id="IPR030392">
    <property type="entry name" value="S74_ICA"/>
</dbReference>
<dbReference type="Proteomes" id="UP000535020">
    <property type="component" value="Unassembled WGS sequence"/>
</dbReference>
<name>A0A7Y9C6M8_9FLAO</name>
<keyword evidence="1" id="KW-0175">Coiled coil</keyword>
<evidence type="ECO:0000259" key="2">
    <source>
        <dbReference type="PROSITE" id="PS51688"/>
    </source>
</evidence>
<dbReference type="PROSITE" id="PS51688">
    <property type="entry name" value="ICA"/>
    <property type="match status" value="1"/>
</dbReference>
<protein>
    <submittedName>
        <fullName evidence="3">Tail fiber domain-containing protein</fullName>
    </submittedName>
</protein>
<evidence type="ECO:0000313" key="4">
    <source>
        <dbReference type="Proteomes" id="UP000535020"/>
    </source>
</evidence>
<dbReference type="Gene3D" id="2.150.10.10">
    <property type="entry name" value="Serralysin-like metalloprotease, C-terminal"/>
    <property type="match status" value="2"/>
</dbReference>
<proteinExistence type="predicted"/>